<evidence type="ECO:0000313" key="3">
    <source>
        <dbReference type="Proteomes" id="UP001177744"/>
    </source>
</evidence>
<organism evidence="2 3">
    <name type="scientific">Cnephaeus nilssonii</name>
    <name type="common">Northern bat</name>
    <name type="synonym">Eptesicus nilssonii</name>
    <dbReference type="NCBI Taxonomy" id="3371016"/>
    <lineage>
        <taxon>Eukaryota</taxon>
        <taxon>Metazoa</taxon>
        <taxon>Chordata</taxon>
        <taxon>Craniata</taxon>
        <taxon>Vertebrata</taxon>
        <taxon>Euteleostomi</taxon>
        <taxon>Mammalia</taxon>
        <taxon>Eutheria</taxon>
        <taxon>Laurasiatheria</taxon>
        <taxon>Chiroptera</taxon>
        <taxon>Yangochiroptera</taxon>
        <taxon>Vespertilionidae</taxon>
        <taxon>Cnephaeus</taxon>
    </lineage>
</organism>
<name>A0AA40LLJ8_CNENI</name>
<feature type="region of interest" description="Disordered" evidence="1">
    <location>
        <begin position="69"/>
        <end position="152"/>
    </location>
</feature>
<feature type="compositionally biased region" description="Basic and acidic residues" evidence="1">
    <location>
        <begin position="84"/>
        <end position="96"/>
    </location>
</feature>
<reference evidence="2" key="1">
    <citation type="submission" date="2023-06" db="EMBL/GenBank/DDBJ databases">
        <title>Reference genome for the Northern bat (Eptesicus nilssonii), a most northern bat species.</title>
        <authorList>
            <person name="Laine V.N."/>
            <person name="Pulliainen A.T."/>
            <person name="Lilley T.M."/>
        </authorList>
    </citation>
    <scope>NUCLEOTIDE SEQUENCE</scope>
    <source>
        <strain evidence="2">BLF_Eptnil</strain>
        <tissue evidence="2">Kidney</tissue>
    </source>
</reference>
<keyword evidence="3" id="KW-1185">Reference proteome</keyword>
<accession>A0AA40LLJ8</accession>
<proteinExistence type="predicted"/>
<sequence length="247" mass="27573">MSAKEYTKLLLGTLRSNLLQECWRRKEAARRQRLLDPGKPRAVADRAQPRLSIQYPIGPVETAAMKASKRICQRMSQAQQTDDSSPHHQEQGEVEKSSGVIRAGSHHSYPLTAPSDWGQRQAPAVGVRGGSGASSGCEQSWHRQQVRAPSGTMEELLQETPQIAPTEINSPTLDPMERKETVNIQEEKDELDEEELQELLSKLMDAFTLEMPSDPQSSVNTDLYRGAEQVSRAFSALVDQITLPNWK</sequence>
<evidence type="ECO:0000313" key="2">
    <source>
        <dbReference type="EMBL" id="KAK1336587.1"/>
    </source>
</evidence>
<gene>
    <name evidence="2" type="ORF">QTO34_002620</name>
</gene>
<protein>
    <submittedName>
        <fullName evidence="2">Uncharacterized protein</fullName>
    </submittedName>
</protein>
<dbReference type="AlphaFoldDB" id="A0AA40LLJ8"/>
<feature type="compositionally biased region" description="Polar residues" evidence="1">
    <location>
        <begin position="74"/>
        <end position="83"/>
    </location>
</feature>
<dbReference type="EMBL" id="JAULJE010000012">
    <property type="protein sequence ID" value="KAK1336587.1"/>
    <property type="molecule type" value="Genomic_DNA"/>
</dbReference>
<comment type="caution">
    <text evidence="2">The sequence shown here is derived from an EMBL/GenBank/DDBJ whole genome shotgun (WGS) entry which is preliminary data.</text>
</comment>
<evidence type="ECO:0000256" key="1">
    <source>
        <dbReference type="SAM" id="MobiDB-lite"/>
    </source>
</evidence>
<dbReference type="Proteomes" id="UP001177744">
    <property type="component" value="Unassembled WGS sequence"/>
</dbReference>